<dbReference type="FunFam" id="3.30.420.340:FF:000001">
    <property type="entry name" value="UvrABC system protein C"/>
    <property type="match status" value="1"/>
</dbReference>
<evidence type="ECO:0000256" key="5">
    <source>
        <dbReference type="ARBA" id="ARBA00023204"/>
    </source>
</evidence>
<dbReference type="FunFam" id="3.40.1440.10:FF:000001">
    <property type="entry name" value="UvrABC system protein C"/>
    <property type="match status" value="1"/>
</dbReference>
<protein>
    <recommendedName>
        <fullName evidence="7">UvrABC system protein C</fullName>
        <shortName evidence="7">Protein UvrC</shortName>
    </recommendedName>
    <alternativeName>
        <fullName evidence="7">Excinuclease ABC subunit C</fullName>
    </alternativeName>
</protein>
<dbReference type="NCBIfam" id="NF001824">
    <property type="entry name" value="PRK00558.1-5"/>
    <property type="match status" value="1"/>
</dbReference>
<dbReference type="Gene3D" id="3.40.1440.10">
    <property type="entry name" value="GIY-YIG endonuclease"/>
    <property type="match status" value="1"/>
</dbReference>
<dbReference type="PROSITE" id="PS50164">
    <property type="entry name" value="GIY_YIG"/>
    <property type="match status" value="1"/>
</dbReference>
<dbReference type="GO" id="GO:0006289">
    <property type="term" value="P:nucleotide-excision repair"/>
    <property type="evidence" value="ECO:0007669"/>
    <property type="project" value="UniProtKB-UniRule"/>
</dbReference>
<dbReference type="InterPro" id="IPR038476">
    <property type="entry name" value="UvrC_RNase_H_dom_sf"/>
</dbReference>
<keyword evidence="5 7" id="KW-0234">DNA repair</keyword>
<dbReference type="Gene3D" id="3.30.420.340">
    <property type="entry name" value="UvrC, RNAse H endonuclease domain"/>
    <property type="match status" value="1"/>
</dbReference>
<keyword evidence="6 7" id="KW-0742">SOS response</keyword>
<feature type="domain" description="UvrC family homology region profile" evidence="10">
    <location>
        <begin position="272"/>
        <end position="509"/>
    </location>
</feature>
<keyword evidence="4 7" id="KW-0267">Excision nuclease</keyword>
<dbReference type="PROSITE" id="PS50151">
    <property type="entry name" value="UVR"/>
    <property type="match status" value="1"/>
</dbReference>
<evidence type="ECO:0000313" key="12">
    <source>
        <dbReference type="Proteomes" id="UP000672602"/>
    </source>
</evidence>
<dbReference type="AlphaFoldDB" id="A0A8J7V2A3"/>
<evidence type="ECO:0000256" key="6">
    <source>
        <dbReference type="ARBA" id="ARBA00023236"/>
    </source>
</evidence>
<dbReference type="InterPro" id="IPR001162">
    <property type="entry name" value="UvrC_RNase_H_dom"/>
</dbReference>
<dbReference type="Pfam" id="PF01541">
    <property type="entry name" value="GIY-YIG"/>
    <property type="match status" value="1"/>
</dbReference>
<dbReference type="Pfam" id="PF14520">
    <property type="entry name" value="HHH_5"/>
    <property type="match status" value="1"/>
</dbReference>
<reference evidence="11" key="1">
    <citation type="submission" date="2021-04" db="EMBL/GenBank/DDBJ databases">
        <authorList>
            <person name="Zhang D.-C."/>
        </authorList>
    </citation>
    <scope>NUCLEOTIDE SEQUENCE</scope>
    <source>
        <strain evidence="11">CGMCC 1.15697</strain>
    </source>
</reference>
<evidence type="ECO:0000313" key="11">
    <source>
        <dbReference type="EMBL" id="MBP5856662.1"/>
    </source>
</evidence>
<feature type="domain" description="GIY-YIG" evidence="9">
    <location>
        <begin position="33"/>
        <end position="111"/>
    </location>
</feature>
<dbReference type="InterPro" id="IPR010994">
    <property type="entry name" value="RuvA_2-like"/>
</dbReference>
<keyword evidence="12" id="KW-1185">Reference proteome</keyword>
<comment type="caution">
    <text evidence="11">The sequence shown here is derived from an EMBL/GenBank/DDBJ whole genome shotgun (WGS) entry which is preliminary data.</text>
</comment>
<dbReference type="GO" id="GO:0009380">
    <property type="term" value="C:excinuclease repair complex"/>
    <property type="evidence" value="ECO:0007669"/>
    <property type="project" value="InterPro"/>
</dbReference>
<dbReference type="SUPFAM" id="SSF82771">
    <property type="entry name" value="GIY-YIG endonuclease"/>
    <property type="match status" value="1"/>
</dbReference>
<dbReference type="Pfam" id="PF02151">
    <property type="entry name" value="UVR"/>
    <property type="match status" value="1"/>
</dbReference>
<keyword evidence="11" id="KW-0378">Hydrolase</keyword>
<name>A0A8J7V2A3_9PROT</name>
<dbReference type="EMBL" id="JAGMWN010000002">
    <property type="protein sequence ID" value="MBP5856662.1"/>
    <property type="molecule type" value="Genomic_DNA"/>
</dbReference>
<dbReference type="InterPro" id="IPR050066">
    <property type="entry name" value="UvrABC_protein_C"/>
</dbReference>
<dbReference type="SMART" id="SM00465">
    <property type="entry name" value="GIYc"/>
    <property type="match status" value="1"/>
</dbReference>
<dbReference type="Gene3D" id="4.10.860.10">
    <property type="entry name" value="UVR domain"/>
    <property type="match status" value="1"/>
</dbReference>
<dbReference type="PANTHER" id="PTHR30562">
    <property type="entry name" value="UVRC/OXIDOREDUCTASE"/>
    <property type="match status" value="1"/>
</dbReference>
<evidence type="ECO:0000259" key="10">
    <source>
        <dbReference type="PROSITE" id="PS50165"/>
    </source>
</evidence>
<dbReference type="Pfam" id="PF22920">
    <property type="entry name" value="UvrC_RNaseH"/>
    <property type="match status" value="1"/>
</dbReference>
<dbReference type="SUPFAM" id="SSF47781">
    <property type="entry name" value="RuvA domain 2-like"/>
    <property type="match status" value="1"/>
</dbReference>
<dbReference type="CDD" id="cd10434">
    <property type="entry name" value="GIY-YIG_UvrC_Cho"/>
    <property type="match status" value="1"/>
</dbReference>
<dbReference type="Gene3D" id="1.10.150.20">
    <property type="entry name" value="5' to 3' exonuclease, C-terminal subdomain"/>
    <property type="match status" value="1"/>
</dbReference>
<dbReference type="GO" id="GO:0005737">
    <property type="term" value="C:cytoplasm"/>
    <property type="evidence" value="ECO:0007669"/>
    <property type="project" value="UniProtKB-SubCell"/>
</dbReference>
<dbReference type="RefSeq" id="WP_210681294.1">
    <property type="nucleotide sequence ID" value="NZ_JAGMWN010000002.1"/>
</dbReference>
<comment type="subunit">
    <text evidence="7">Interacts with UvrB in an incision complex.</text>
</comment>
<dbReference type="SMART" id="SM00278">
    <property type="entry name" value="HhH1"/>
    <property type="match status" value="2"/>
</dbReference>
<keyword evidence="2 7" id="KW-0227">DNA damage</keyword>
<comment type="subcellular location">
    <subcellularLocation>
        <location evidence="7">Cytoplasm</location>
    </subcellularLocation>
</comment>
<dbReference type="PANTHER" id="PTHR30562:SF1">
    <property type="entry name" value="UVRABC SYSTEM PROTEIN C"/>
    <property type="match status" value="1"/>
</dbReference>
<dbReference type="InterPro" id="IPR000305">
    <property type="entry name" value="GIY-YIG_endonuc"/>
</dbReference>
<dbReference type="Pfam" id="PF08459">
    <property type="entry name" value="UvrC_RNaseH_dom"/>
    <property type="match status" value="1"/>
</dbReference>
<accession>A0A8J7V2A3</accession>
<dbReference type="NCBIfam" id="TIGR00194">
    <property type="entry name" value="uvrC"/>
    <property type="match status" value="1"/>
</dbReference>
<organism evidence="11 12">
    <name type="scientific">Marivibrio halodurans</name>
    <dbReference type="NCBI Taxonomy" id="2039722"/>
    <lineage>
        <taxon>Bacteria</taxon>
        <taxon>Pseudomonadati</taxon>
        <taxon>Pseudomonadota</taxon>
        <taxon>Alphaproteobacteria</taxon>
        <taxon>Rhodospirillales</taxon>
        <taxon>Rhodospirillaceae</taxon>
        <taxon>Marivibrio</taxon>
    </lineage>
</organism>
<proteinExistence type="inferred from homology"/>
<evidence type="ECO:0000259" key="9">
    <source>
        <dbReference type="PROSITE" id="PS50164"/>
    </source>
</evidence>
<evidence type="ECO:0000259" key="8">
    <source>
        <dbReference type="PROSITE" id="PS50151"/>
    </source>
</evidence>
<evidence type="ECO:0000256" key="7">
    <source>
        <dbReference type="HAMAP-Rule" id="MF_00203"/>
    </source>
</evidence>
<dbReference type="InterPro" id="IPR035901">
    <property type="entry name" value="GIY-YIG_endonuc_sf"/>
</dbReference>
<dbReference type="InterPro" id="IPR047296">
    <property type="entry name" value="GIY-YIG_UvrC_Cho"/>
</dbReference>
<dbReference type="GO" id="GO:0009381">
    <property type="term" value="F:excinuclease ABC activity"/>
    <property type="evidence" value="ECO:0007669"/>
    <property type="project" value="UniProtKB-UniRule"/>
</dbReference>
<dbReference type="InterPro" id="IPR001943">
    <property type="entry name" value="UVR_dom"/>
</dbReference>
<keyword evidence="3 7" id="KW-0228">DNA excision</keyword>
<sequence length="639" mass="70446">MGRSASGAPEAAGLSRLEAGAAVIRGYLDRLGTGPGVYRMLNAKEEPLYVGKASSLRKRVATYARPERLPIRLQRMVAETATMEFVTTGSEVEALLLENNLIKRLAPRYNVLLRDDKTFPDIWIRTDHDYPQILKHRGARREGGEYFGPFASAGAVNRTINMLQRAFLLRNCSDSVFENRSRPCLQYQIKRCSAPCVGRIDRETYARDVAQAKAFLSGRGKEIHDDLVTEMQAASEALEFERAAMLRDRIRAIAHVHAQQDINIEGIADADVVALESQGGQTCIQAFFYRGGRNNGNRAYFPSHDSKMERGELIAAFLGQFYENRPPPKLVLLSHEPAERALIEEALALKAGRKVEIAVPVRGARRKAVDHATTNAREALERRLAESASQRKLLDGLAELAGLGAGIERVEVYDNSHTGGTKPVGGMIVAGVDGFQKKEYRKFNIRSGTAPSDAEGNLDADDYAMMREVFERRFGRALKEDPERESTNWPDLVLVDGGKGQLSSVLSVLEELGLEAEVPVMAVAKGPEREAGRERIILPGATEPIMLPPRDPVLYFIQRLRDEAHRFAIGSHRVRRAKGATASPLDDVAGIGAKRKKALLLHFGSAKAVARAGVTDIARVEGISETVARKIYDHFHPEG</sequence>
<dbReference type="SUPFAM" id="SSF46600">
    <property type="entry name" value="C-terminal UvrC-binding domain of UvrB"/>
    <property type="match status" value="1"/>
</dbReference>
<dbReference type="InterPro" id="IPR036876">
    <property type="entry name" value="UVR_dom_sf"/>
</dbReference>
<evidence type="ECO:0000256" key="2">
    <source>
        <dbReference type="ARBA" id="ARBA00022763"/>
    </source>
</evidence>
<gene>
    <name evidence="7 11" type="primary">uvrC</name>
    <name evidence="11" type="ORF">KAJ83_06555</name>
</gene>
<dbReference type="PROSITE" id="PS50165">
    <property type="entry name" value="UVRC"/>
    <property type="match status" value="1"/>
</dbReference>
<dbReference type="HAMAP" id="MF_00203">
    <property type="entry name" value="UvrC"/>
    <property type="match status" value="1"/>
</dbReference>
<evidence type="ECO:0000256" key="4">
    <source>
        <dbReference type="ARBA" id="ARBA00022881"/>
    </source>
</evidence>
<comment type="function">
    <text evidence="7">The UvrABC repair system catalyzes the recognition and processing of DNA lesions. UvrC both incises the 5' and 3' sides of the lesion. The N-terminal half is responsible for the 3' incision and the C-terminal half is responsible for the 5' incision.</text>
</comment>
<dbReference type="GO" id="GO:0009432">
    <property type="term" value="P:SOS response"/>
    <property type="evidence" value="ECO:0007669"/>
    <property type="project" value="UniProtKB-UniRule"/>
</dbReference>
<dbReference type="Proteomes" id="UP000672602">
    <property type="component" value="Unassembled WGS sequence"/>
</dbReference>
<dbReference type="GO" id="GO:0003677">
    <property type="term" value="F:DNA binding"/>
    <property type="evidence" value="ECO:0007669"/>
    <property type="project" value="UniProtKB-UniRule"/>
</dbReference>
<dbReference type="InterPro" id="IPR004791">
    <property type="entry name" value="UvrC"/>
</dbReference>
<feature type="domain" description="UVR" evidence="8">
    <location>
        <begin position="221"/>
        <end position="256"/>
    </location>
</feature>
<evidence type="ECO:0000256" key="3">
    <source>
        <dbReference type="ARBA" id="ARBA00022769"/>
    </source>
</evidence>
<comment type="similarity">
    <text evidence="7">Belongs to the UvrC family.</text>
</comment>
<dbReference type="InterPro" id="IPR003583">
    <property type="entry name" value="Hlx-hairpin-Hlx_DNA-bd_motif"/>
</dbReference>
<keyword evidence="1 7" id="KW-0963">Cytoplasm</keyword>
<evidence type="ECO:0000256" key="1">
    <source>
        <dbReference type="ARBA" id="ARBA00022490"/>
    </source>
</evidence>